<sequence>MFVLLSALSLLLVGKEPSTSPQKTTLSVEIQNVRTQKGAVFIAIFKPDGSFPDGKAFDGKQVAVKGERLEATFSVEPGDYAIAVFHDANDNGKLDKGIFGIPKEPYGFSNNFRPKMSAPSFKDCQFSVSGKEKTISIAIK</sequence>
<accession>A0A6L9LAE0</accession>
<dbReference type="InterPro" id="IPR018673">
    <property type="entry name" value="DUF2141"/>
</dbReference>
<dbReference type="Proteomes" id="UP000474175">
    <property type="component" value="Unassembled WGS sequence"/>
</dbReference>
<dbReference type="AlphaFoldDB" id="A0A6L9LAE0"/>
<reference evidence="1 2" key="1">
    <citation type="submission" date="2020-02" db="EMBL/GenBank/DDBJ databases">
        <title>Draft genome sequence of two Spirosoma agri KCTC 52727 and Spirosoma terrae KCTC 52035.</title>
        <authorList>
            <person name="Rojas J."/>
            <person name="Ambika Manirajan B."/>
            <person name="Suarez C."/>
            <person name="Ratering S."/>
            <person name="Schnell S."/>
        </authorList>
    </citation>
    <scope>NUCLEOTIDE SEQUENCE [LARGE SCALE GENOMIC DNA]</scope>
    <source>
        <strain evidence="1 2">KCTC 52035</strain>
    </source>
</reference>
<keyword evidence="2" id="KW-1185">Reference proteome</keyword>
<protein>
    <submittedName>
        <fullName evidence="1">DUF2141 domain-containing protein</fullName>
    </submittedName>
</protein>
<comment type="caution">
    <text evidence="1">The sequence shown here is derived from an EMBL/GenBank/DDBJ whole genome shotgun (WGS) entry which is preliminary data.</text>
</comment>
<proteinExistence type="predicted"/>
<name>A0A6L9LAE0_9BACT</name>
<dbReference type="Pfam" id="PF09912">
    <property type="entry name" value="DUF2141"/>
    <property type="match status" value="1"/>
</dbReference>
<gene>
    <name evidence="1" type="ORF">GK108_21565</name>
</gene>
<dbReference type="RefSeq" id="WP_163952968.1">
    <property type="nucleotide sequence ID" value="NZ_JAAFZH010000011.1"/>
</dbReference>
<evidence type="ECO:0000313" key="2">
    <source>
        <dbReference type="Proteomes" id="UP000474175"/>
    </source>
</evidence>
<dbReference type="EMBL" id="JAAFZH010000011">
    <property type="protein sequence ID" value="NDU97486.1"/>
    <property type="molecule type" value="Genomic_DNA"/>
</dbReference>
<organism evidence="1 2">
    <name type="scientific">Spirosoma terrae</name>
    <dbReference type="NCBI Taxonomy" id="1968276"/>
    <lineage>
        <taxon>Bacteria</taxon>
        <taxon>Pseudomonadati</taxon>
        <taxon>Bacteroidota</taxon>
        <taxon>Cytophagia</taxon>
        <taxon>Cytophagales</taxon>
        <taxon>Cytophagaceae</taxon>
        <taxon>Spirosoma</taxon>
    </lineage>
</organism>
<evidence type="ECO:0000313" key="1">
    <source>
        <dbReference type="EMBL" id="NDU97486.1"/>
    </source>
</evidence>